<sequence length="52" mass="5641">MGGGEKSKQAKSVPEMIELLKQCGLTIDVPDMPSIPASNHDGRDCTFSNYDE</sequence>
<evidence type="ECO:0000313" key="2">
    <source>
        <dbReference type="Proteomes" id="UP000532194"/>
    </source>
</evidence>
<reference evidence="1 2" key="1">
    <citation type="submission" date="2020-02" db="EMBL/GenBank/DDBJ databases">
        <title>Characterization of phylogenetic diversity of novel bifidobacterial species isolated in Czech ZOOs.</title>
        <authorList>
            <person name="Lugli G.A."/>
            <person name="Vera N.B."/>
            <person name="Ventura M."/>
        </authorList>
    </citation>
    <scope>NUCLEOTIDE SEQUENCE [LARGE SCALE GENOMIC DNA]</scope>
    <source>
        <strain evidence="1 2">DSM 109957</strain>
    </source>
</reference>
<keyword evidence="2" id="KW-1185">Reference proteome</keyword>
<dbReference type="EMBL" id="JAAIII010000002">
    <property type="protein sequence ID" value="NMM93754.1"/>
    <property type="molecule type" value="Genomic_DNA"/>
</dbReference>
<proteinExistence type="predicted"/>
<protein>
    <submittedName>
        <fullName evidence="1">Abi family protein</fullName>
    </submittedName>
</protein>
<organism evidence="1 2">
    <name type="scientific">Bifidobacterium oedipodis</name>
    <dbReference type="NCBI Taxonomy" id="2675322"/>
    <lineage>
        <taxon>Bacteria</taxon>
        <taxon>Bacillati</taxon>
        <taxon>Actinomycetota</taxon>
        <taxon>Actinomycetes</taxon>
        <taxon>Bifidobacteriales</taxon>
        <taxon>Bifidobacteriaceae</taxon>
        <taxon>Bifidobacterium</taxon>
    </lineage>
</organism>
<name>A0A7Y0HTJ2_9BIFI</name>
<gene>
    <name evidence="1" type="ORF">G1C95_0939</name>
</gene>
<dbReference type="AlphaFoldDB" id="A0A7Y0HTJ2"/>
<comment type="caution">
    <text evidence="1">The sequence shown here is derived from an EMBL/GenBank/DDBJ whole genome shotgun (WGS) entry which is preliminary data.</text>
</comment>
<accession>A0A7Y0HTJ2</accession>
<dbReference type="Proteomes" id="UP000532194">
    <property type="component" value="Unassembled WGS sequence"/>
</dbReference>
<evidence type="ECO:0000313" key="1">
    <source>
        <dbReference type="EMBL" id="NMM93754.1"/>
    </source>
</evidence>